<sequence length="143" mass="14383">MLADLVGWRAPILSYLVFLGVAVALALPPLARLALPAGGATGPPVPAALALFAGAVLLTTGVARTGPYGWGMAVAGACAGVLALRRLLPAGTWIVRRGLPATVAAAFLLTTAYFALPALVPVLLTAGLRVDLRTASLPSPRAP</sequence>
<accession>A0A8J3N7K4</accession>
<feature type="transmembrane region" description="Helical" evidence="1">
    <location>
        <begin position="43"/>
        <end position="62"/>
    </location>
</feature>
<gene>
    <name evidence="2" type="ORF">Aru02nite_00600</name>
</gene>
<keyword evidence="3" id="KW-1185">Reference proteome</keyword>
<evidence type="ECO:0000313" key="3">
    <source>
        <dbReference type="Proteomes" id="UP000612808"/>
    </source>
</evidence>
<reference evidence="2" key="1">
    <citation type="submission" date="2021-01" db="EMBL/GenBank/DDBJ databases">
        <title>Whole genome shotgun sequence of Actinocatenispora rupis NBRC 107355.</title>
        <authorList>
            <person name="Komaki H."/>
            <person name="Tamura T."/>
        </authorList>
    </citation>
    <scope>NUCLEOTIDE SEQUENCE</scope>
    <source>
        <strain evidence="2">NBRC 107355</strain>
    </source>
</reference>
<keyword evidence="1" id="KW-1133">Transmembrane helix</keyword>
<dbReference type="EMBL" id="BOMB01000001">
    <property type="protein sequence ID" value="GID09171.1"/>
    <property type="molecule type" value="Genomic_DNA"/>
</dbReference>
<dbReference type="RefSeq" id="WP_203653915.1">
    <property type="nucleotide sequence ID" value="NZ_BAAAZM010000031.1"/>
</dbReference>
<protein>
    <submittedName>
        <fullName evidence="2">Uncharacterized protein</fullName>
    </submittedName>
</protein>
<feature type="transmembrane region" description="Helical" evidence="1">
    <location>
        <begin position="100"/>
        <end position="124"/>
    </location>
</feature>
<name>A0A8J3N7K4_9ACTN</name>
<feature type="transmembrane region" description="Helical" evidence="1">
    <location>
        <begin position="12"/>
        <end position="31"/>
    </location>
</feature>
<keyword evidence="1" id="KW-0812">Transmembrane</keyword>
<evidence type="ECO:0000313" key="2">
    <source>
        <dbReference type="EMBL" id="GID09171.1"/>
    </source>
</evidence>
<feature type="transmembrane region" description="Helical" evidence="1">
    <location>
        <begin position="68"/>
        <end position="88"/>
    </location>
</feature>
<dbReference type="Proteomes" id="UP000612808">
    <property type="component" value="Unassembled WGS sequence"/>
</dbReference>
<comment type="caution">
    <text evidence="2">The sequence shown here is derived from an EMBL/GenBank/DDBJ whole genome shotgun (WGS) entry which is preliminary data.</text>
</comment>
<dbReference type="AlphaFoldDB" id="A0A8J3N7K4"/>
<evidence type="ECO:0000256" key="1">
    <source>
        <dbReference type="SAM" id="Phobius"/>
    </source>
</evidence>
<organism evidence="2 3">
    <name type="scientific">Actinocatenispora rupis</name>
    <dbReference type="NCBI Taxonomy" id="519421"/>
    <lineage>
        <taxon>Bacteria</taxon>
        <taxon>Bacillati</taxon>
        <taxon>Actinomycetota</taxon>
        <taxon>Actinomycetes</taxon>
        <taxon>Micromonosporales</taxon>
        <taxon>Micromonosporaceae</taxon>
        <taxon>Actinocatenispora</taxon>
    </lineage>
</organism>
<keyword evidence="1" id="KW-0472">Membrane</keyword>
<proteinExistence type="predicted"/>